<evidence type="ECO:0000313" key="2">
    <source>
        <dbReference type="Proteomes" id="UP000198836"/>
    </source>
</evidence>
<dbReference type="OrthoDB" id="770522at2"/>
<reference evidence="2" key="1">
    <citation type="submission" date="2016-10" db="EMBL/GenBank/DDBJ databases">
        <authorList>
            <person name="Varghese N."/>
            <person name="Submissions S."/>
        </authorList>
    </citation>
    <scope>NUCLEOTIDE SEQUENCE [LARGE SCALE GENOMIC DNA]</scope>
    <source>
        <strain evidence="2">DSM 18130</strain>
    </source>
</reference>
<dbReference type="InterPro" id="IPR014710">
    <property type="entry name" value="RmlC-like_jellyroll"/>
</dbReference>
<keyword evidence="2" id="KW-1185">Reference proteome</keyword>
<name>A0A1I0TTG9_9SPHI</name>
<dbReference type="Gene3D" id="2.60.120.10">
    <property type="entry name" value="Jelly Rolls"/>
    <property type="match status" value="1"/>
</dbReference>
<dbReference type="STRING" id="332999.SAMN04488511_11470"/>
<organism evidence="1 2">
    <name type="scientific">Pedobacter suwonensis</name>
    <dbReference type="NCBI Taxonomy" id="332999"/>
    <lineage>
        <taxon>Bacteria</taxon>
        <taxon>Pseudomonadati</taxon>
        <taxon>Bacteroidota</taxon>
        <taxon>Sphingobacteriia</taxon>
        <taxon>Sphingobacteriales</taxon>
        <taxon>Sphingobacteriaceae</taxon>
        <taxon>Pedobacter</taxon>
    </lineage>
</organism>
<keyword evidence="1" id="KW-0808">Transferase</keyword>
<dbReference type="AlphaFoldDB" id="A0A1I0TTG9"/>
<proteinExistence type="predicted"/>
<accession>A0A1I0TTG9</accession>
<sequence length="190" mass="21901">MNFTTFCKHLEGYGHVSSALKAYLRIALKDHKLKNNELLDGNLRNSFPIIFVRRGLLKTELESKLDPGKKMLRFHFEGSIVPNLIEKNFNDFKLETSGLDDTTIMVISKGHTQNLFKLFPEFNQLITNLLDEVILEHFHQTFDTHHLKGEERLEYLLRKHPDIFQLAPVNDIAAFIGMHANTLSGLKNKS</sequence>
<dbReference type="Proteomes" id="UP000198836">
    <property type="component" value="Unassembled WGS sequence"/>
</dbReference>
<evidence type="ECO:0000313" key="1">
    <source>
        <dbReference type="EMBL" id="SFA55028.1"/>
    </source>
</evidence>
<gene>
    <name evidence="1" type="ORF">SAMN04488511_11470</name>
</gene>
<keyword evidence="1" id="KW-0418">Kinase</keyword>
<dbReference type="RefSeq" id="WP_090985803.1">
    <property type="nucleotide sequence ID" value="NZ_FOJM01000014.1"/>
</dbReference>
<dbReference type="GO" id="GO:0016301">
    <property type="term" value="F:kinase activity"/>
    <property type="evidence" value="ECO:0007669"/>
    <property type="project" value="UniProtKB-KW"/>
</dbReference>
<protein>
    <submittedName>
        <fullName evidence="1">cAMP-binding domain of CRP or a regulatory subunit of cAMP-dependent protein kinases</fullName>
    </submittedName>
</protein>
<dbReference type="EMBL" id="FOJM01000014">
    <property type="protein sequence ID" value="SFA55028.1"/>
    <property type="molecule type" value="Genomic_DNA"/>
</dbReference>